<organism evidence="1 2">
    <name type="scientific">Falsiroseomonas bella</name>
    <dbReference type="NCBI Taxonomy" id="2184016"/>
    <lineage>
        <taxon>Bacteria</taxon>
        <taxon>Pseudomonadati</taxon>
        <taxon>Pseudomonadota</taxon>
        <taxon>Alphaproteobacteria</taxon>
        <taxon>Acetobacterales</taxon>
        <taxon>Roseomonadaceae</taxon>
        <taxon>Falsiroseomonas</taxon>
    </lineage>
</organism>
<evidence type="ECO:0000313" key="2">
    <source>
        <dbReference type="Proteomes" id="UP000245765"/>
    </source>
</evidence>
<accession>A0A317FF04</accession>
<comment type="caution">
    <text evidence="1">The sequence shown here is derived from an EMBL/GenBank/DDBJ whole genome shotgun (WGS) entry which is preliminary data.</text>
</comment>
<sequence length="131" mass="13806">MIQVRMLLTAAVLVAAMPRPGGAQSYSPGLDPGCARERDGVLAEAGTPGMLRILAFEALEVCVAEHAIAEAGARSQSAAPATARALAACAAERQAFWAEETTPGILKRLTGEALDRCLDRRMMEQARVSAR</sequence>
<name>A0A317FF04_9PROT</name>
<proteinExistence type="predicted"/>
<dbReference type="Proteomes" id="UP000245765">
    <property type="component" value="Unassembled WGS sequence"/>
</dbReference>
<dbReference type="AlphaFoldDB" id="A0A317FF04"/>
<gene>
    <name evidence="1" type="ORF">DFH01_13320</name>
</gene>
<dbReference type="RefSeq" id="WP_109870972.1">
    <property type="nucleotide sequence ID" value="NZ_QGNA01000003.1"/>
</dbReference>
<evidence type="ECO:0000313" key="1">
    <source>
        <dbReference type="EMBL" id="PWS36178.1"/>
    </source>
</evidence>
<protein>
    <submittedName>
        <fullName evidence="1">Uncharacterized protein</fullName>
    </submittedName>
</protein>
<reference evidence="2" key="1">
    <citation type="submission" date="2018-05" db="EMBL/GenBank/DDBJ databases">
        <authorList>
            <person name="Du Z."/>
            <person name="Wang X."/>
        </authorList>
    </citation>
    <scope>NUCLEOTIDE SEQUENCE [LARGE SCALE GENOMIC DNA]</scope>
    <source>
        <strain evidence="2">CQN31</strain>
    </source>
</reference>
<dbReference type="EMBL" id="QGNA01000003">
    <property type="protein sequence ID" value="PWS36178.1"/>
    <property type="molecule type" value="Genomic_DNA"/>
</dbReference>
<keyword evidence="2" id="KW-1185">Reference proteome</keyword>